<accession>R0L2Q3</accession>
<reference evidence="3" key="1">
    <citation type="journal article" date="2013" name="Nat. Genet.">
        <title>The duck genome and transcriptome provide insight into an avian influenza virus reservoir species.</title>
        <authorList>
            <person name="Huang Y."/>
            <person name="Li Y."/>
            <person name="Burt D.W."/>
            <person name="Chen H."/>
            <person name="Zhang Y."/>
            <person name="Qian W."/>
            <person name="Kim H."/>
            <person name="Gan S."/>
            <person name="Zhao Y."/>
            <person name="Li J."/>
            <person name="Yi K."/>
            <person name="Feng H."/>
            <person name="Zhu P."/>
            <person name="Li B."/>
            <person name="Liu Q."/>
            <person name="Fairley S."/>
            <person name="Magor K.E."/>
            <person name="Du Z."/>
            <person name="Hu X."/>
            <person name="Goodman L."/>
            <person name="Tafer H."/>
            <person name="Vignal A."/>
            <person name="Lee T."/>
            <person name="Kim K.W."/>
            <person name="Sheng Z."/>
            <person name="An Y."/>
            <person name="Searle S."/>
            <person name="Herrero J."/>
            <person name="Groenen M.A."/>
            <person name="Crooijmans R.P."/>
            <person name="Faraut T."/>
            <person name="Cai Q."/>
            <person name="Webster R.G."/>
            <person name="Aldridge J.R."/>
            <person name="Warren W.C."/>
            <person name="Bartschat S."/>
            <person name="Kehr S."/>
            <person name="Marz M."/>
            <person name="Stadler P.F."/>
            <person name="Smith J."/>
            <person name="Kraus R.H."/>
            <person name="Zhao Y."/>
            <person name="Ren L."/>
            <person name="Fei J."/>
            <person name="Morisson M."/>
            <person name="Kaiser P."/>
            <person name="Griffin D.K."/>
            <person name="Rao M."/>
            <person name="Pitel F."/>
            <person name="Wang J."/>
            <person name="Li N."/>
        </authorList>
    </citation>
    <scope>NUCLEOTIDE SEQUENCE [LARGE SCALE GENOMIC DNA]</scope>
</reference>
<sequence length="169" mass="19023">GLTAVLETDFGLRVTYDWNWYLLIELPSSYYKHTCGLCGNFNLKPEDDVPQQGDNLVASIVAWAKGWKVPDDDPFCWDFCEGDCPVCEEEKKELYSGNQYCGLIKKSFQGPFKACHEVVKPGDFFRNCLYDVCMSDGAKSILCKTLEAYASTCKKQGAVVHDWRTPSGC</sequence>
<dbReference type="Proteomes" id="UP000296049">
    <property type="component" value="Unassembled WGS sequence"/>
</dbReference>
<proteinExistence type="predicted"/>
<dbReference type="Pfam" id="PF00094">
    <property type="entry name" value="VWD"/>
    <property type="match status" value="1"/>
</dbReference>
<evidence type="ECO:0000259" key="1">
    <source>
        <dbReference type="PROSITE" id="PS51233"/>
    </source>
</evidence>
<keyword evidence="3" id="KW-1185">Reference proteome</keyword>
<name>R0L2Q3_ANAPL</name>
<gene>
    <name evidence="2" type="ORF">Anapl_17893</name>
</gene>
<feature type="non-terminal residue" evidence="2">
    <location>
        <position position="1"/>
    </location>
</feature>
<dbReference type="GO" id="GO:0005201">
    <property type="term" value="F:extracellular matrix structural constituent"/>
    <property type="evidence" value="ECO:0007669"/>
    <property type="project" value="TreeGrafter"/>
</dbReference>
<feature type="non-terminal residue" evidence="2">
    <location>
        <position position="169"/>
    </location>
</feature>
<feature type="domain" description="VWFD" evidence="1">
    <location>
        <begin position="1"/>
        <end position="77"/>
    </location>
</feature>
<organism evidence="2 3">
    <name type="scientific">Anas platyrhynchos</name>
    <name type="common">Mallard</name>
    <name type="synonym">Anas boschas</name>
    <dbReference type="NCBI Taxonomy" id="8839"/>
    <lineage>
        <taxon>Eukaryota</taxon>
        <taxon>Metazoa</taxon>
        <taxon>Chordata</taxon>
        <taxon>Craniata</taxon>
        <taxon>Vertebrata</taxon>
        <taxon>Euteleostomi</taxon>
        <taxon>Archelosauria</taxon>
        <taxon>Archosauria</taxon>
        <taxon>Dinosauria</taxon>
        <taxon>Saurischia</taxon>
        <taxon>Theropoda</taxon>
        <taxon>Coelurosauria</taxon>
        <taxon>Aves</taxon>
        <taxon>Neognathae</taxon>
        <taxon>Galloanserae</taxon>
        <taxon>Anseriformes</taxon>
        <taxon>Anatidae</taxon>
        <taxon>Anatinae</taxon>
        <taxon>Anas</taxon>
    </lineage>
</organism>
<evidence type="ECO:0000313" key="2">
    <source>
        <dbReference type="EMBL" id="EOA94557.1"/>
    </source>
</evidence>
<dbReference type="PROSITE" id="PS51233">
    <property type="entry name" value="VWFD"/>
    <property type="match status" value="1"/>
</dbReference>
<dbReference type="GO" id="GO:0031012">
    <property type="term" value="C:extracellular matrix"/>
    <property type="evidence" value="ECO:0007669"/>
    <property type="project" value="TreeGrafter"/>
</dbReference>
<dbReference type="InterPro" id="IPR001846">
    <property type="entry name" value="VWF_type-D"/>
</dbReference>
<dbReference type="PANTHER" id="PTHR46160:SF3">
    <property type="entry name" value="ALPHA-TECTORIN"/>
    <property type="match status" value="1"/>
</dbReference>
<protein>
    <submittedName>
        <fullName evidence="2">IgGFc-binding protein</fullName>
    </submittedName>
</protein>
<evidence type="ECO:0000313" key="3">
    <source>
        <dbReference type="Proteomes" id="UP000296049"/>
    </source>
</evidence>
<dbReference type="InterPro" id="IPR052749">
    <property type="entry name" value="Alpha-tectorin"/>
</dbReference>
<dbReference type="InterPro" id="IPR014853">
    <property type="entry name" value="VWF/SSPO/ZAN-like_Cys-rich_dom"/>
</dbReference>
<dbReference type="AlphaFoldDB" id="R0L2Q3"/>
<dbReference type="Pfam" id="PF08742">
    <property type="entry name" value="C8"/>
    <property type="match status" value="1"/>
</dbReference>
<dbReference type="SMART" id="SM00832">
    <property type="entry name" value="C8"/>
    <property type="match status" value="1"/>
</dbReference>
<dbReference type="EMBL" id="KB744709">
    <property type="protein sequence ID" value="EOA94557.1"/>
    <property type="molecule type" value="Genomic_DNA"/>
</dbReference>
<dbReference type="PANTHER" id="PTHR46160">
    <property type="entry name" value="ALPHA-TECTORIN-RELATED"/>
    <property type="match status" value="1"/>
</dbReference>